<protein>
    <submittedName>
        <fullName evidence="2">Iron-sulfur cluster assembly scaffold protein</fullName>
    </submittedName>
</protein>
<dbReference type="RefSeq" id="WP_317121243.1">
    <property type="nucleotide sequence ID" value="NZ_JAWJBA010000001.1"/>
</dbReference>
<dbReference type="InterPro" id="IPR002871">
    <property type="entry name" value="NIF_FeS_clus_asmbl_NifU_N"/>
</dbReference>
<organism evidence="2 3">
    <name type="scientific">Alkalihalophilus lindianensis</name>
    <dbReference type="NCBI Taxonomy" id="1630542"/>
    <lineage>
        <taxon>Bacteria</taxon>
        <taxon>Bacillati</taxon>
        <taxon>Bacillota</taxon>
        <taxon>Bacilli</taxon>
        <taxon>Bacillales</taxon>
        <taxon>Bacillaceae</taxon>
        <taxon>Alkalihalophilus</taxon>
    </lineage>
</organism>
<dbReference type="PANTHER" id="PTHR10093">
    <property type="entry name" value="IRON-SULFUR CLUSTER ASSEMBLY ENZYME NIFU HOMOLOG"/>
    <property type="match status" value="1"/>
</dbReference>
<name>A0ABU3X823_9BACI</name>
<feature type="domain" description="NIF system FeS cluster assembly NifU N-terminal" evidence="1">
    <location>
        <begin position="1"/>
        <end position="113"/>
    </location>
</feature>
<dbReference type="CDD" id="cd06664">
    <property type="entry name" value="IscU_like"/>
    <property type="match status" value="1"/>
</dbReference>
<reference evidence="2 3" key="1">
    <citation type="submission" date="2023-10" db="EMBL/GenBank/DDBJ databases">
        <title>Screening of Alkalihalobacillus lindianensis BZ-TG-R113 and Its Alleviation of Salt Stress on Rapeseed Growth.</title>
        <authorList>
            <person name="Zhao B."/>
            <person name="Guo T."/>
        </authorList>
    </citation>
    <scope>NUCLEOTIDE SEQUENCE [LARGE SCALE GENOMIC DNA]</scope>
    <source>
        <strain evidence="2 3">BZ-TG-R113</strain>
    </source>
</reference>
<dbReference type="Gene3D" id="3.90.1010.10">
    <property type="match status" value="1"/>
</dbReference>
<dbReference type="Proteomes" id="UP001287282">
    <property type="component" value="Unassembled WGS sequence"/>
</dbReference>
<dbReference type="SUPFAM" id="SSF82649">
    <property type="entry name" value="SufE/NifU"/>
    <property type="match status" value="1"/>
</dbReference>
<accession>A0ABU3X823</accession>
<sequence>MYNDKICDHFMNPRNIGVLEKPDYVVEIGNPICGDTIHLYLDVKNKKVIDIKFQAYGCTGSIATASILSEIIKGSTLEEISAYTEEYVAEVLGELEPSQMHCIDIGVNILSYSSEPWKHIKVNTDYLVEEGELVE</sequence>
<comment type="caution">
    <text evidence="2">The sequence shown here is derived from an EMBL/GenBank/DDBJ whole genome shotgun (WGS) entry which is preliminary data.</text>
</comment>
<gene>
    <name evidence="2" type="ORF">RYX56_06515</name>
</gene>
<evidence type="ECO:0000313" key="3">
    <source>
        <dbReference type="Proteomes" id="UP001287282"/>
    </source>
</evidence>
<evidence type="ECO:0000313" key="2">
    <source>
        <dbReference type="EMBL" id="MDV2684024.1"/>
    </source>
</evidence>
<evidence type="ECO:0000259" key="1">
    <source>
        <dbReference type="Pfam" id="PF01592"/>
    </source>
</evidence>
<dbReference type="Pfam" id="PF01592">
    <property type="entry name" value="NifU_N"/>
    <property type="match status" value="1"/>
</dbReference>
<proteinExistence type="predicted"/>
<dbReference type="EMBL" id="JAWJBA010000001">
    <property type="protein sequence ID" value="MDV2684024.1"/>
    <property type="molecule type" value="Genomic_DNA"/>
</dbReference>
<keyword evidence="3" id="KW-1185">Reference proteome</keyword>